<reference evidence="1" key="1">
    <citation type="journal article" date="2015" name="Nature">
        <title>Complex archaea that bridge the gap between prokaryotes and eukaryotes.</title>
        <authorList>
            <person name="Spang A."/>
            <person name="Saw J.H."/>
            <person name="Jorgensen S.L."/>
            <person name="Zaremba-Niedzwiedzka K."/>
            <person name="Martijn J."/>
            <person name="Lind A.E."/>
            <person name="van Eijk R."/>
            <person name="Schleper C."/>
            <person name="Guy L."/>
            <person name="Ettema T.J."/>
        </authorList>
    </citation>
    <scope>NUCLEOTIDE SEQUENCE</scope>
</reference>
<protein>
    <submittedName>
        <fullName evidence="1">Uncharacterized protein</fullName>
    </submittedName>
</protein>
<sequence>MSKEIKKFKKCMCEMGLIFFVCPKCNPKESKKERNNR</sequence>
<evidence type="ECO:0000313" key="1">
    <source>
        <dbReference type="EMBL" id="KKN58974.1"/>
    </source>
</evidence>
<proteinExistence type="predicted"/>
<accession>A0A0F9RVY4</accession>
<comment type="caution">
    <text evidence="1">The sequence shown here is derived from an EMBL/GenBank/DDBJ whole genome shotgun (WGS) entry which is preliminary data.</text>
</comment>
<dbReference type="AlphaFoldDB" id="A0A0F9RVY4"/>
<gene>
    <name evidence="1" type="ORF">LCGC14_0546490</name>
</gene>
<name>A0A0F9RVY4_9ZZZZ</name>
<organism evidence="1">
    <name type="scientific">marine sediment metagenome</name>
    <dbReference type="NCBI Taxonomy" id="412755"/>
    <lineage>
        <taxon>unclassified sequences</taxon>
        <taxon>metagenomes</taxon>
        <taxon>ecological metagenomes</taxon>
    </lineage>
</organism>
<dbReference type="EMBL" id="LAZR01000743">
    <property type="protein sequence ID" value="KKN58974.1"/>
    <property type="molecule type" value="Genomic_DNA"/>
</dbReference>